<dbReference type="Proteomes" id="UP000253551">
    <property type="component" value="Unassembled WGS sequence"/>
</dbReference>
<dbReference type="InterPro" id="IPR029033">
    <property type="entry name" value="His_PPase_superfam"/>
</dbReference>
<dbReference type="AlphaFoldDB" id="A0A367KYL0"/>
<keyword evidence="7" id="KW-0378">Hydrolase</keyword>
<reference evidence="14 15" key="1">
    <citation type="journal article" date="2018" name="G3 (Bethesda)">
        <title>Phylogenetic and Phylogenomic Definition of Rhizopus Species.</title>
        <authorList>
            <person name="Gryganskyi A.P."/>
            <person name="Golan J."/>
            <person name="Dolatabadi S."/>
            <person name="Mondo S."/>
            <person name="Robb S."/>
            <person name="Idnurm A."/>
            <person name="Muszewska A."/>
            <person name="Steczkiewicz K."/>
            <person name="Masonjones S."/>
            <person name="Liao H.L."/>
            <person name="Gajdeczka M.T."/>
            <person name="Anike F."/>
            <person name="Vuek A."/>
            <person name="Anishchenko I.M."/>
            <person name="Voigt K."/>
            <person name="de Hoog G.S."/>
            <person name="Smith M.E."/>
            <person name="Heitman J."/>
            <person name="Vilgalys R."/>
            <person name="Stajich J.E."/>
        </authorList>
    </citation>
    <scope>NUCLEOTIDE SEQUENCE [LARGE SCALE GENOMIC DNA]</scope>
    <source>
        <strain evidence="14 15">LSU 92-RS-03</strain>
    </source>
</reference>
<dbReference type="SUPFAM" id="SSF53254">
    <property type="entry name" value="Phosphoglycerate mutase-like"/>
    <property type="match status" value="1"/>
</dbReference>
<name>A0A367KYL0_RHIST</name>
<comment type="catalytic activity">
    <reaction evidence="12">
        <text>1D-myo-inositol hexakisphosphate + H2O = 1D-myo-inositol 1,2,4,5,6-pentakisphosphate + phosphate</text>
        <dbReference type="Rhea" id="RHEA:16989"/>
        <dbReference type="ChEBI" id="CHEBI:15377"/>
        <dbReference type="ChEBI" id="CHEBI:43474"/>
        <dbReference type="ChEBI" id="CHEBI:57798"/>
        <dbReference type="ChEBI" id="CHEBI:58130"/>
        <dbReference type="EC" id="3.1.3.62"/>
    </reaction>
    <physiologicalReaction direction="left-to-right" evidence="12">
        <dbReference type="Rhea" id="RHEA:16990"/>
    </physiologicalReaction>
</comment>
<evidence type="ECO:0000256" key="3">
    <source>
        <dbReference type="ARBA" id="ARBA00012976"/>
    </source>
</evidence>
<evidence type="ECO:0000256" key="12">
    <source>
        <dbReference type="ARBA" id="ARBA00043691"/>
    </source>
</evidence>
<sequence>MITKIKSLLTSVLKTVLQVKYLIHTNNPSEIISKWMIGHTESNENHPYFSSHTPIKGYQLEQVQIVIRRGTRYSIQSGMYSEKLNTSTNRDLIGWIDTYQNDYLPHRTGQLDIHRTRQYPEFMKALNLSVIQVSTSLLSRALQLAQAFCLGPARVLPVPIFSKENDSIVSPHKDCPRWRKEAKPLTSHWTAPIINQYVRPIAHRLSHALHLDITIDDVLDYFTACSSTQYINDLKHYYKYSDGFPHLNQNMTCDLAKHLLDHIDAIMNSTLSAVKFNVLVGYSETMLPLRTLLGLYKDNLSPNSTDNQIEHRKYRLSKFGYFADHLAFQLLTHASTGQRYGRVLDNEIPISIYNKTLMIIDEFRSFMNSAK</sequence>
<evidence type="ECO:0000256" key="5">
    <source>
        <dbReference type="ARBA" id="ARBA00018097"/>
    </source>
</evidence>
<dbReference type="Gene3D" id="3.40.50.1240">
    <property type="entry name" value="Phosphoglycerate mutase-like"/>
    <property type="match status" value="1"/>
</dbReference>
<evidence type="ECO:0000256" key="4">
    <source>
        <dbReference type="ARBA" id="ARBA00013040"/>
    </source>
</evidence>
<dbReference type="EC" id="3.1.3.62" evidence="4"/>
<dbReference type="GO" id="GO:0034417">
    <property type="term" value="F:bisphosphoglycerate 3-phosphatase activity"/>
    <property type="evidence" value="ECO:0007669"/>
    <property type="project" value="UniProtKB-EC"/>
</dbReference>
<dbReference type="GO" id="GO:0003993">
    <property type="term" value="F:acid phosphatase activity"/>
    <property type="evidence" value="ECO:0007669"/>
    <property type="project" value="TreeGrafter"/>
</dbReference>
<evidence type="ECO:0000313" key="14">
    <source>
        <dbReference type="EMBL" id="RCI07275.1"/>
    </source>
</evidence>
<accession>A0A367KYL0</accession>
<organism evidence="14 15">
    <name type="scientific">Rhizopus stolonifer</name>
    <name type="common">Rhizopus nigricans</name>
    <dbReference type="NCBI Taxonomy" id="4846"/>
    <lineage>
        <taxon>Eukaryota</taxon>
        <taxon>Fungi</taxon>
        <taxon>Fungi incertae sedis</taxon>
        <taxon>Mucoromycota</taxon>
        <taxon>Mucoromycotina</taxon>
        <taxon>Mucoromycetes</taxon>
        <taxon>Mucorales</taxon>
        <taxon>Mucorineae</taxon>
        <taxon>Rhizopodaceae</taxon>
        <taxon>Rhizopus</taxon>
    </lineage>
</organism>
<evidence type="ECO:0000256" key="8">
    <source>
        <dbReference type="ARBA" id="ARBA00023136"/>
    </source>
</evidence>
<evidence type="ECO:0000256" key="7">
    <source>
        <dbReference type="ARBA" id="ARBA00022801"/>
    </source>
</evidence>
<keyword evidence="15" id="KW-1185">Reference proteome</keyword>
<comment type="subcellular location">
    <subcellularLocation>
        <location evidence="1">Membrane</location>
    </subcellularLocation>
</comment>
<evidence type="ECO:0000256" key="2">
    <source>
        <dbReference type="ARBA" id="ARBA00008422"/>
    </source>
</evidence>
<evidence type="ECO:0000256" key="6">
    <source>
        <dbReference type="ARBA" id="ARBA00022729"/>
    </source>
</evidence>
<dbReference type="GO" id="GO:0016020">
    <property type="term" value="C:membrane"/>
    <property type="evidence" value="ECO:0007669"/>
    <property type="project" value="UniProtKB-SubCell"/>
</dbReference>
<protein>
    <recommendedName>
        <fullName evidence="5">Multiple inositol polyphosphate phosphatase 1</fullName>
        <ecNumber evidence="4">3.1.3.62</ecNumber>
        <ecNumber evidence="3">3.1.3.80</ecNumber>
    </recommendedName>
    <alternativeName>
        <fullName evidence="9">2,3-bisphosphoglycerate 3-phosphatase</fullName>
    </alternativeName>
</protein>
<keyword evidence="8" id="KW-0472">Membrane</keyword>
<dbReference type="STRING" id="4846.A0A367KYL0"/>
<comment type="caution">
    <text evidence="14">The sequence shown here is derived from an EMBL/GenBank/DDBJ whole genome shotgun (WGS) entry which is preliminary data.</text>
</comment>
<evidence type="ECO:0000256" key="11">
    <source>
        <dbReference type="ARBA" id="ARBA00043671"/>
    </source>
</evidence>
<comment type="catalytic activity">
    <reaction evidence="11">
        <text>1D-myo-inositol 1,2,4,5,6-pentakisphosphate + H2O = 1D-myo-inositol 1,2,5,6-tetrakisphosphate + phosphate</text>
        <dbReference type="Rhea" id="RHEA:77115"/>
        <dbReference type="ChEBI" id="CHEBI:15377"/>
        <dbReference type="ChEBI" id="CHEBI:43474"/>
        <dbReference type="ChEBI" id="CHEBI:57798"/>
        <dbReference type="ChEBI" id="CHEBI:195535"/>
        <dbReference type="EC" id="3.1.3.62"/>
    </reaction>
    <physiologicalReaction direction="left-to-right" evidence="11">
        <dbReference type="Rhea" id="RHEA:77116"/>
    </physiologicalReaction>
</comment>
<evidence type="ECO:0000256" key="9">
    <source>
        <dbReference type="ARBA" id="ARBA00031642"/>
    </source>
</evidence>
<proteinExistence type="inferred from homology"/>
<dbReference type="PANTHER" id="PTHR20963:SF8">
    <property type="entry name" value="MULTIPLE INOSITOL POLYPHOSPHATE PHOSPHATASE 1"/>
    <property type="match status" value="1"/>
</dbReference>
<dbReference type="CDD" id="cd07061">
    <property type="entry name" value="HP_HAP_like"/>
    <property type="match status" value="1"/>
</dbReference>
<dbReference type="PANTHER" id="PTHR20963">
    <property type="entry name" value="MULTIPLE INOSITOL POLYPHOSPHATE PHOSPHATASE-RELATED"/>
    <property type="match status" value="1"/>
</dbReference>
<dbReference type="OrthoDB" id="6509975at2759"/>
<evidence type="ECO:0000256" key="13">
    <source>
        <dbReference type="ARBA" id="ARBA00043832"/>
    </source>
</evidence>
<evidence type="ECO:0000256" key="10">
    <source>
        <dbReference type="ARBA" id="ARBA00043668"/>
    </source>
</evidence>
<comment type="similarity">
    <text evidence="2">Belongs to the histidine acid phosphatase family. MINPP1 subfamily.</text>
</comment>
<evidence type="ECO:0000313" key="15">
    <source>
        <dbReference type="Proteomes" id="UP000253551"/>
    </source>
</evidence>
<comment type="catalytic activity">
    <reaction evidence="10">
        <text>1D-myo-inositol 1,2,5,6-tetrakisphosphate + H2O = 1D-myo-inositol 1,2,6-trisphosphate + phosphate</text>
        <dbReference type="Rhea" id="RHEA:77119"/>
        <dbReference type="ChEBI" id="CHEBI:15377"/>
        <dbReference type="ChEBI" id="CHEBI:43474"/>
        <dbReference type="ChEBI" id="CHEBI:195535"/>
        <dbReference type="ChEBI" id="CHEBI:195537"/>
        <dbReference type="EC" id="3.1.3.62"/>
    </reaction>
    <physiologicalReaction direction="left-to-right" evidence="10">
        <dbReference type="Rhea" id="RHEA:77120"/>
    </physiologicalReaction>
</comment>
<gene>
    <name evidence="14" type="primary">MINPP1</name>
    <name evidence="14" type="ORF">CU098_013335</name>
</gene>
<keyword evidence="6" id="KW-0732">Signal</keyword>
<dbReference type="EMBL" id="PJQM01000008">
    <property type="protein sequence ID" value="RCI07275.1"/>
    <property type="molecule type" value="Genomic_DNA"/>
</dbReference>
<dbReference type="InterPro" id="IPR000560">
    <property type="entry name" value="His_Pase_clade-2"/>
</dbReference>
<comment type="catalytic activity">
    <reaction evidence="13">
        <text>(2R)-2,3-bisphosphoglycerate + H2O = (2R)-2-phosphoglycerate + phosphate</text>
        <dbReference type="Rhea" id="RHEA:27381"/>
        <dbReference type="ChEBI" id="CHEBI:15377"/>
        <dbReference type="ChEBI" id="CHEBI:43474"/>
        <dbReference type="ChEBI" id="CHEBI:58248"/>
        <dbReference type="ChEBI" id="CHEBI:58289"/>
        <dbReference type="EC" id="3.1.3.80"/>
    </reaction>
    <physiologicalReaction direction="left-to-right" evidence="13">
        <dbReference type="Rhea" id="RHEA:27382"/>
    </physiologicalReaction>
</comment>
<dbReference type="EC" id="3.1.3.80" evidence="3"/>
<evidence type="ECO:0000256" key="1">
    <source>
        <dbReference type="ARBA" id="ARBA00004370"/>
    </source>
</evidence>